<dbReference type="PANTHER" id="PTHR28152">
    <property type="entry name" value="HYDROXYACYL-THIOESTER DEHYDRATASE TYPE 2, MITOCHONDRIAL"/>
    <property type="match status" value="1"/>
</dbReference>
<proteinExistence type="predicted"/>
<reference evidence="1 2" key="1">
    <citation type="journal article" date="2023" name="Proc. Natl. Acad. Sci. U.S.A.">
        <title>A global phylogenomic analysis of the shiitake genus Lentinula.</title>
        <authorList>
            <person name="Sierra-Patev S."/>
            <person name="Min B."/>
            <person name="Naranjo-Ortiz M."/>
            <person name="Looney B."/>
            <person name="Konkel Z."/>
            <person name="Slot J.C."/>
            <person name="Sakamoto Y."/>
            <person name="Steenwyk J.L."/>
            <person name="Rokas A."/>
            <person name="Carro J."/>
            <person name="Camarero S."/>
            <person name="Ferreira P."/>
            <person name="Molpeceres G."/>
            <person name="Ruiz-Duenas F.J."/>
            <person name="Serrano A."/>
            <person name="Henrissat B."/>
            <person name="Drula E."/>
            <person name="Hughes K.W."/>
            <person name="Mata J.L."/>
            <person name="Ishikawa N.K."/>
            <person name="Vargas-Isla R."/>
            <person name="Ushijima S."/>
            <person name="Smith C.A."/>
            <person name="Donoghue J."/>
            <person name="Ahrendt S."/>
            <person name="Andreopoulos W."/>
            <person name="He G."/>
            <person name="LaButti K."/>
            <person name="Lipzen A."/>
            <person name="Ng V."/>
            <person name="Riley R."/>
            <person name="Sandor L."/>
            <person name="Barry K."/>
            <person name="Martinez A.T."/>
            <person name="Xiao Y."/>
            <person name="Gibbons J.G."/>
            <person name="Terashima K."/>
            <person name="Grigoriev I.V."/>
            <person name="Hibbett D."/>
        </authorList>
    </citation>
    <scope>NUCLEOTIDE SEQUENCE [LARGE SCALE GENOMIC DNA]</scope>
    <source>
        <strain evidence="1 2">TFB7810</strain>
    </source>
</reference>
<dbReference type="SUPFAM" id="SSF54637">
    <property type="entry name" value="Thioesterase/thiol ester dehydrase-isomerase"/>
    <property type="match status" value="1"/>
</dbReference>
<dbReference type="PANTHER" id="PTHR28152:SF1">
    <property type="entry name" value="HYDROXYACYL-THIOESTER DEHYDRATASE TYPE 2, MITOCHONDRIAL"/>
    <property type="match status" value="1"/>
</dbReference>
<dbReference type="Gene3D" id="3.10.129.10">
    <property type="entry name" value="Hotdog Thioesterase"/>
    <property type="match status" value="1"/>
</dbReference>
<dbReference type="Proteomes" id="UP001142393">
    <property type="component" value="Unassembled WGS sequence"/>
</dbReference>
<organism evidence="1 2">
    <name type="scientific">Lentinula detonsa</name>
    <dbReference type="NCBI Taxonomy" id="2804962"/>
    <lineage>
        <taxon>Eukaryota</taxon>
        <taxon>Fungi</taxon>
        <taxon>Dikarya</taxon>
        <taxon>Basidiomycota</taxon>
        <taxon>Agaricomycotina</taxon>
        <taxon>Agaricomycetes</taxon>
        <taxon>Agaricomycetidae</taxon>
        <taxon>Agaricales</taxon>
        <taxon>Marasmiineae</taxon>
        <taxon>Omphalotaceae</taxon>
        <taxon>Lentinula</taxon>
    </lineage>
</organism>
<comment type="caution">
    <text evidence="1">The sequence shown here is derived from an EMBL/GenBank/DDBJ whole genome shotgun (WGS) entry which is preliminary data.</text>
</comment>
<dbReference type="AlphaFoldDB" id="A0A9W8TXQ4"/>
<dbReference type="EMBL" id="JANVFU010000006">
    <property type="protein sequence ID" value="KAJ3744720.1"/>
    <property type="molecule type" value="Genomic_DNA"/>
</dbReference>
<dbReference type="GO" id="GO:0019171">
    <property type="term" value="F:(3R)-hydroxyacyl-[acyl-carrier-protein] dehydratase activity"/>
    <property type="evidence" value="ECO:0007669"/>
    <property type="project" value="TreeGrafter"/>
</dbReference>
<dbReference type="InterPro" id="IPR052741">
    <property type="entry name" value="Mitochondrial_HTD2"/>
</dbReference>
<sequence length="334" mass="38025">MFRLSCSTRQVARRSTLSFRCHSFSEVSSDFNSESRPQIINQKELDAWIAEPKQFALSDTLHPERLADLFVTIPSRDGTRKPFHEPRKGQRLPPGFEIAFFHFRTPESQLRTDGTDGELCPPDPFSRRMWASGKMTWDIGNPMLIGEKATATWTVDSVQKKGFDTGKPMLFVNKKIEFTMIGKNTPSLVEERVHVYLPDARVQSRAPREVKNIPSSSDFSFTYVPSLTTLFRFSAIMWNAHHIHLDKDYAVQHEGYPERLVHGPLTSLMLLETVKDHAPSSIIRTFEYRARNPLVVGHANTIHGKYTGDKTVELWCVDEEGVVGMTGTVELTEK</sequence>
<protein>
    <submittedName>
        <fullName evidence="1">Uncharacterized protein</fullName>
    </submittedName>
</protein>
<dbReference type="InterPro" id="IPR029069">
    <property type="entry name" value="HotDog_dom_sf"/>
</dbReference>
<keyword evidence="2" id="KW-1185">Reference proteome</keyword>
<evidence type="ECO:0000313" key="2">
    <source>
        <dbReference type="Proteomes" id="UP001142393"/>
    </source>
</evidence>
<gene>
    <name evidence="1" type="ORF">DFH05DRAFT_1396793</name>
</gene>
<evidence type="ECO:0000313" key="1">
    <source>
        <dbReference type="EMBL" id="KAJ3744720.1"/>
    </source>
</evidence>
<dbReference type="GO" id="GO:0005739">
    <property type="term" value="C:mitochondrion"/>
    <property type="evidence" value="ECO:0007669"/>
    <property type="project" value="TreeGrafter"/>
</dbReference>
<name>A0A9W8TXQ4_9AGAR</name>
<accession>A0A9W8TXQ4</accession>